<dbReference type="PANTHER" id="PTHR47992">
    <property type="entry name" value="PROTEIN PHOSPHATASE"/>
    <property type="match status" value="1"/>
</dbReference>
<dbReference type="CDD" id="cd00143">
    <property type="entry name" value="PP2Cc"/>
    <property type="match status" value="1"/>
</dbReference>
<feature type="compositionally biased region" description="Basic and acidic residues" evidence="1">
    <location>
        <begin position="437"/>
        <end position="447"/>
    </location>
</feature>
<feature type="compositionally biased region" description="Polar residues" evidence="1">
    <location>
        <begin position="299"/>
        <end position="311"/>
    </location>
</feature>
<dbReference type="InterPro" id="IPR036457">
    <property type="entry name" value="PPM-type-like_dom_sf"/>
</dbReference>
<organism evidence="3">
    <name type="scientific">Chrysotila carterae</name>
    <name type="common">Marine alga</name>
    <name type="synonym">Syracosphaera carterae</name>
    <dbReference type="NCBI Taxonomy" id="13221"/>
    <lineage>
        <taxon>Eukaryota</taxon>
        <taxon>Haptista</taxon>
        <taxon>Haptophyta</taxon>
        <taxon>Prymnesiophyceae</taxon>
        <taxon>Isochrysidales</taxon>
        <taxon>Isochrysidaceae</taxon>
        <taxon>Chrysotila</taxon>
    </lineage>
</organism>
<feature type="domain" description="PPM-type phosphatase" evidence="2">
    <location>
        <begin position="24"/>
        <end position="291"/>
    </location>
</feature>
<feature type="region of interest" description="Disordered" evidence="1">
    <location>
        <begin position="426"/>
        <end position="447"/>
    </location>
</feature>
<dbReference type="InterPro" id="IPR015655">
    <property type="entry name" value="PP2C"/>
</dbReference>
<protein>
    <recommendedName>
        <fullName evidence="2">PPM-type phosphatase domain-containing protein</fullName>
    </recommendedName>
</protein>
<sequence>MVQESMEVMTLDDEGSSCDAVTHLQSAMEINYESGFDFRVKKGEDAHNLRREVVGGEPVVLAMVADGHGGSAASAFCRDFIFDAFLERANGDASAESLQAAGRAAFYRAHAEVHAIPGCTAGCTLTLCAVNEQRGELTCCNVGDTLAYLVSSELAGTAQMVSADHRIDHSEEERARLKALGGNLSKAVSPDGQPGGPLRVYPGGLAVARGIGDADCADFVSCEPHVETRTLPDDFVLVVATDGLWDGTTLKQVTRIALKARTPEATAEKLLKLSVKLCGLFDDMTCIIVQRKVRKLSTSLSSQNSVNTESRLSPARKSRIAFDGADDSSLPRRLSSFDEQRSSSPPLSTLATKGHPGSVAVSSVVDVGARASSDISSSKSRLKKSCDAGSLVGAAERVQRRTQRESLSAQLWSWTRSLWLPSAKRRSGADPALYEEDTVKPGHYDDSSVTRVHYDDFNVITVKSKHEEAN</sequence>
<dbReference type="GO" id="GO:0004722">
    <property type="term" value="F:protein serine/threonine phosphatase activity"/>
    <property type="evidence" value="ECO:0007669"/>
    <property type="project" value="InterPro"/>
</dbReference>
<evidence type="ECO:0000256" key="1">
    <source>
        <dbReference type="SAM" id="MobiDB-lite"/>
    </source>
</evidence>
<dbReference type="Gene3D" id="3.60.40.10">
    <property type="entry name" value="PPM-type phosphatase domain"/>
    <property type="match status" value="1"/>
</dbReference>
<evidence type="ECO:0000313" key="3">
    <source>
        <dbReference type="EMBL" id="CAE0781355.1"/>
    </source>
</evidence>
<dbReference type="Pfam" id="PF00481">
    <property type="entry name" value="PP2C"/>
    <property type="match status" value="1"/>
</dbReference>
<feature type="region of interest" description="Disordered" evidence="1">
    <location>
        <begin position="325"/>
        <end position="356"/>
    </location>
</feature>
<feature type="region of interest" description="Disordered" evidence="1">
    <location>
        <begin position="299"/>
        <end position="318"/>
    </location>
</feature>
<name>A0A7S4BYY3_CHRCT</name>
<dbReference type="AlphaFoldDB" id="A0A7S4BYY3"/>
<accession>A0A7S4BYY3</accession>
<dbReference type="InterPro" id="IPR001932">
    <property type="entry name" value="PPM-type_phosphatase-like_dom"/>
</dbReference>
<feature type="compositionally biased region" description="Polar residues" evidence="1">
    <location>
        <begin position="342"/>
        <end position="351"/>
    </location>
</feature>
<dbReference type="SUPFAM" id="SSF81606">
    <property type="entry name" value="PP2C-like"/>
    <property type="match status" value="1"/>
</dbReference>
<proteinExistence type="predicted"/>
<evidence type="ECO:0000259" key="2">
    <source>
        <dbReference type="PROSITE" id="PS51746"/>
    </source>
</evidence>
<dbReference type="SMART" id="SM00332">
    <property type="entry name" value="PP2Cc"/>
    <property type="match status" value="1"/>
</dbReference>
<gene>
    <name evidence="3" type="ORF">PCAR00345_LOCUS34019</name>
</gene>
<dbReference type="SMART" id="SM00331">
    <property type="entry name" value="PP2C_SIG"/>
    <property type="match status" value="1"/>
</dbReference>
<reference evidence="3" key="1">
    <citation type="submission" date="2021-01" db="EMBL/GenBank/DDBJ databases">
        <authorList>
            <person name="Corre E."/>
            <person name="Pelletier E."/>
            <person name="Niang G."/>
            <person name="Scheremetjew M."/>
            <person name="Finn R."/>
            <person name="Kale V."/>
            <person name="Holt S."/>
            <person name="Cochrane G."/>
            <person name="Meng A."/>
            <person name="Brown T."/>
            <person name="Cohen L."/>
        </authorList>
    </citation>
    <scope>NUCLEOTIDE SEQUENCE</scope>
    <source>
        <strain evidence="3">CCMP645</strain>
    </source>
</reference>
<dbReference type="PROSITE" id="PS51746">
    <property type="entry name" value="PPM_2"/>
    <property type="match status" value="1"/>
</dbReference>
<dbReference type="EMBL" id="HBIZ01053164">
    <property type="protein sequence ID" value="CAE0781355.1"/>
    <property type="molecule type" value="Transcribed_RNA"/>
</dbReference>